<dbReference type="PANTHER" id="PTHR22880:SF225">
    <property type="entry name" value="BROMODOMAIN-CONTAINING PROTEIN BET-1-RELATED"/>
    <property type="match status" value="1"/>
</dbReference>
<feature type="compositionally biased region" description="Low complexity" evidence="3">
    <location>
        <begin position="13"/>
        <end position="39"/>
    </location>
</feature>
<organism evidence="6 7">
    <name type="scientific">Mycena chlorophos</name>
    <name type="common">Agaric fungus</name>
    <name type="synonym">Agaricus chlorophos</name>
    <dbReference type="NCBI Taxonomy" id="658473"/>
    <lineage>
        <taxon>Eukaryota</taxon>
        <taxon>Fungi</taxon>
        <taxon>Dikarya</taxon>
        <taxon>Basidiomycota</taxon>
        <taxon>Agaricomycotina</taxon>
        <taxon>Agaricomycetes</taxon>
        <taxon>Agaricomycetidae</taxon>
        <taxon>Agaricales</taxon>
        <taxon>Marasmiineae</taxon>
        <taxon>Mycenaceae</taxon>
        <taxon>Mycena</taxon>
    </lineage>
</organism>
<dbReference type="PANTHER" id="PTHR22880">
    <property type="entry name" value="FALZ-RELATED BROMODOMAIN-CONTAINING PROTEINS"/>
    <property type="match status" value="1"/>
</dbReference>
<feature type="domain" description="Bromo" evidence="4">
    <location>
        <begin position="343"/>
        <end position="415"/>
    </location>
</feature>
<reference evidence="6" key="1">
    <citation type="submission" date="2020-05" db="EMBL/GenBank/DDBJ databases">
        <title>Mycena genomes resolve the evolution of fungal bioluminescence.</title>
        <authorList>
            <person name="Tsai I.J."/>
        </authorList>
    </citation>
    <scope>NUCLEOTIDE SEQUENCE</scope>
    <source>
        <strain evidence="6">110903Hualien_Pintung</strain>
    </source>
</reference>
<dbReference type="GO" id="GO:0006338">
    <property type="term" value="P:chromatin remodeling"/>
    <property type="evidence" value="ECO:0007669"/>
    <property type="project" value="TreeGrafter"/>
</dbReference>
<dbReference type="PROSITE" id="PS50014">
    <property type="entry name" value="BROMODOMAIN_2"/>
    <property type="match status" value="2"/>
</dbReference>
<feature type="domain" description="NET" evidence="5">
    <location>
        <begin position="519"/>
        <end position="600"/>
    </location>
</feature>
<dbReference type="InterPro" id="IPR050935">
    <property type="entry name" value="Bromo_chromatin_reader"/>
</dbReference>
<dbReference type="Proteomes" id="UP000613580">
    <property type="component" value="Unassembled WGS sequence"/>
</dbReference>
<dbReference type="Pfam" id="PF00439">
    <property type="entry name" value="Bromodomain"/>
    <property type="match status" value="2"/>
</dbReference>
<keyword evidence="7" id="KW-1185">Reference proteome</keyword>
<comment type="caution">
    <text evidence="6">The sequence shown here is derived from an EMBL/GenBank/DDBJ whole genome shotgun (WGS) entry which is preliminary data.</text>
</comment>
<feature type="compositionally biased region" description="Basic and acidic residues" evidence="3">
    <location>
        <begin position="72"/>
        <end position="82"/>
    </location>
</feature>
<dbReference type="Gene3D" id="1.20.1270.220">
    <property type="match status" value="1"/>
</dbReference>
<dbReference type="GO" id="GO:0006355">
    <property type="term" value="P:regulation of DNA-templated transcription"/>
    <property type="evidence" value="ECO:0007669"/>
    <property type="project" value="TreeGrafter"/>
</dbReference>
<feature type="compositionally biased region" description="Low complexity" evidence="3">
    <location>
        <begin position="656"/>
        <end position="669"/>
    </location>
</feature>
<evidence type="ECO:0000259" key="4">
    <source>
        <dbReference type="PROSITE" id="PS50014"/>
    </source>
</evidence>
<keyword evidence="1 2" id="KW-0103">Bromodomain</keyword>
<dbReference type="PRINTS" id="PR00503">
    <property type="entry name" value="BROMODOMAIN"/>
</dbReference>
<dbReference type="SUPFAM" id="SSF47370">
    <property type="entry name" value="Bromodomain"/>
    <property type="match status" value="2"/>
</dbReference>
<dbReference type="InterPro" id="IPR038336">
    <property type="entry name" value="NET_sf"/>
</dbReference>
<feature type="region of interest" description="Disordered" evidence="3">
    <location>
        <begin position="596"/>
        <end position="621"/>
    </location>
</feature>
<feature type="region of interest" description="Disordered" evidence="3">
    <location>
        <begin position="1"/>
        <end position="142"/>
    </location>
</feature>
<dbReference type="OrthoDB" id="784962at2759"/>
<feature type="compositionally biased region" description="Low complexity" evidence="3">
    <location>
        <begin position="495"/>
        <end position="513"/>
    </location>
</feature>
<dbReference type="GO" id="GO:0005634">
    <property type="term" value="C:nucleus"/>
    <property type="evidence" value="ECO:0007669"/>
    <property type="project" value="TreeGrafter"/>
</dbReference>
<evidence type="ECO:0000259" key="5">
    <source>
        <dbReference type="PROSITE" id="PS51525"/>
    </source>
</evidence>
<sequence>MDALVPPLAPTQPDDASPAPVAVVPPVDDPATPVNDVVASEPKINLDVDDDLVVNGDHDSPAQPVNGTNGELKMDDVDDRSTPGDPPPPSSNGTSHPSPADDDDQPPPAKRPRILSDADQASFANSATPPPPSAESRPPLDMPQWRFCISTVRSLKKLKDAPPFLHPVDPVALGIPHYPTIVRNPMDLSTIERKLISSNPSKPDTNPENPRYANADEFVADVRLIVKNCVLFNGAEHAITAMVRRVEEVFDKQIKNLPLPSENKPAPVKKATPPPAAAPAKKAQAPRPVIARPKREIHPPPPKDLSYADAPKKVRKTRHVKDDGTAEQLRFCSTILNLLHRKQYYPIAHHFYEPVDHVALDIPTYPKIVKKPMDLSTMRKKLDDGEYLNAQRFYDDFKLMIRNCFAFNPQGTPVNNAGVELQRLFDEKWMALPPLHDISEDNDDDDESDDENAQQIAMIEHQIEAMRGDLQALKSKPKKDKKKLHDDRDRRERAASTSSKPSKPPKTASTASVSKKKNSKKIVAENDVLTFEQKKDLSEAIGQLDGPKLERVIKIIHEGVPEIKDSTEEIELEIDLLPTAVLTKLYNFVLRPLRAPPTTKRSRPGKGTGTGGLKRKSMDEDVEAEKIRMLETRMALFEQHGNGAPAGAGGSDHSSDSSSGSDSSGSDSE</sequence>
<dbReference type="InterPro" id="IPR027353">
    <property type="entry name" value="NET_dom"/>
</dbReference>
<evidence type="ECO:0000256" key="3">
    <source>
        <dbReference type="SAM" id="MobiDB-lite"/>
    </source>
</evidence>
<dbReference type="PROSITE" id="PS51525">
    <property type="entry name" value="NET"/>
    <property type="match status" value="1"/>
</dbReference>
<dbReference type="SMART" id="SM00297">
    <property type="entry name" value="BROMO"/>
    <property type="match status" value="2"/>
</dbReference>
<proteinExistence type="predicted"/>
<dbReference type="Gene3D" id="1.20.920.10">
    <property type="entry name" value="Bromodomain-like"/>
    <property type="match status" value="2"/>
</dbReference>
<feature type="compositionally biased region" description="Low complexity" evidence="3">
    <location>
        <begin position="278"/>
        <end position="287"/>
    </location>
</feature>
<dbReference type="InterPro" id="IPR001487">
    <property type="entry name" value="Bromodomain"/>
</dbReference>
<accession>A0A8H6T671</accession>
<feature type="region of interest" description="Disordered" evidence="3">
    <location>
        <begin position="469"/>
        <end position="519"/>
    </location>
</feature>
<evidence type="ECO:0000313" key="6">
    <source>
        <dbReference type="EMBL" id="KAF7310707.1"/>
    </source>
</evidence>
<dbReference type="InterPro" id="IPR036427">
    <property type="entry name" value="Bromodomain-like_sf"/>
</dbReference>
<name>A0A8H6T671_MYCCL</name>
<dbReference type="AlphaFoldDB" id="A0A8H6T671"/>
<dbReference type="GO" id="GO:0000785">
    <property type="term" value="C:chromatin"/>
    <property type="evidence" value="ECO:0007669"/>
    <property type="project" value="TreeGrafter"/>
</dbReference>
<feature type="domain" description="Bromo" evidence="4">
    <location>
        <begin position="156"/>
        <end position="240"/>
    </location>
</feature>
<feature type="compositionally biased region" description="Basic and acidic residues" evidence="3">
    <location>
        <begin position="483"/>
        <end position="494"/>
    </location>
</feature>
<protein>
    <submittedName>
        <fullName evidence="6">Bromodomain-containing protein</fullName>
    </submittedName>
</protein>
<evidence type="ECO:0000256" key="1">
    <source>
        <dbReference type="ARBA" id="ARBA00023117"/>
    </source>
</evidence>
<dbReference type="EMBL" id="JACAZE010000007">
    <property type="protein sequence ID" value="KAF7310707.1"/>
    <property type="molecule type" value="Genomic_DNA"/>
</dbReference>
<feature type="region of interest" description="Disordered" evidence="3">
    <location>
        <begin position="635"/>
        <end position="669"/>
    </location>
</feature>
<gene>
    <name evidence="6" type="ORF">HMN09_00613600</name>
</gene>
<evidence type="ECO:0000256" key="2">
    <source>
        <dbReference type="PROSITE-ProRule" id="PRU00035"/>
    </source>
</evidence>
<dbReference type="Pfam" id="PF17035">
    <property type="entry name" value="BET"/>
    <property type="match status" value="1"/>
</dbReference>
<feature type="region of interest" description="Disordered" evidence="3">
    <location>
        <begin position="257"/>
        <end position="287"/>
    </location>
</feature>
<evidence type="ECO:0000313" key="7">
    <source>
        <dbReference type="Proteomes" id="UP000613580"/>
    </source>
</evidence>